<dbReference type="PANTHER" id="PTHR22753:SF14">
    <property type="entry name" value="MONOACYLGLYCEROL_DIACYLGLYCEROL O-ACYLTRANSFERASE"/>
    <property type="match status" value="1"/>
</dbReference>
<evidence type="ECO:0000313" key="7">
    <source>
        <dbReference type="Proteomes" id="UP001141806"/>
    </source>
</evidence>
<dbReference type="PANTHER" id="PTHR22753">
    <property type="entry name" value="TRANSMEMBRANE PROTEIN 68"/>
    <property type="match status" value="1"/>
</dbReference>
<dbReference type="Proteomes" id="UP001141806">
    <property type="component" value="Unassembled WGS sequence"/>
</dbReference>
<feature type="compositionally biased region" description="Polar residues" evidence="4">
    <location>
        <begin position="39"/>
        <end position="49"/>
    </location>
</feature>
<dbReference type="Gene3D" id="3.40.50.1820">
    <property type="entry name" value="alpha/beta hydrolase"/>
    <property type="match status" value="1"/>
</dbReference>
<dbReference type="SUPFAM" id="SSF53474">
    <property type="entry name" value="alpha/beta-Hydrolases"/>
    <property type="match status" value="1"/>
</dbReference>
<keyword evidence="7" id="KW-1185">Reference proteome</keyword>
<evidence type="ECO:0000256" key="1">
    <source>
        <dbReference type="ARBA" id="ARBA00005420"/>
    </source>
</evidence>
<accession>A0A9Q0KDJ7</accession>
<name>A0A9Q0KDJ7_9MAGN</name>
<protein>
    <recommendedName>
        <fullName evidence="5">Serine aminopeptidase S33 domain-containing protein</fullName>
    </recommendedName>
</protein>
<dbReference type="EMBL" id="JAMYWD010000006">
    <property type="protein sequence ID" value="KAJ4968507.1"/>
    <property type="molecule type" value="Genomic_DNA"/>
</dbReference>
<dbReference type="GO" id="GO:0016020">
    <property type="term" value="C:membrane"/>
    <property type="evidence" value="ECO:0007669"/>
    <property type="project" value="TreeGrafter"/>
</dbReference>
<dbReference type="AlphaFoldDB" id="A0A9Q0KDJ7"/>
<feature type="region of interest" description="Disordered" evidence="4">
    <location>
        <begin position="39"/>
        <end position="70"/>
    </location>
</feature>
<proteinExistence type="inferred from homology"/>
<feature type="domain" description="Serine aminopeptidase S33" evidence="5">
    <location>
        <begin position="200"/>
        <end position="385"/>
    </location>
</feature>
<keyword evidence="2" id="KW-0808">Transferase</keyword>
<dbReference type="InterPro" id="IPR022742">
    <property type="entry name" value="Hydrolase_4"/>
</dbReference>
<keyword evidence="3" id="KW-0012">Acyltransferase</keyword>
<dbReference type="Pfam" id="PF12146">
    <property type="entry name" value="Hydrolase_4"/>
    <property type="match status" value="1"/>
</dbReference>
<gene>
    <name evidence="6" type="ORF">NE237_015208</name>
</gene>
<evidence type="ECO:0000256" key="3">
    <source>
        <dbReference type="ARBA" id="ARBA00023315"/>
    </source>
</evidence>
<dbReference type="InterPro" id="IPR029058">
    <property type="entry name" value="AB_hydrolase_fold"/>
</dbReference>
<dbReference type="GO" id="GO:0019432">
    <property type="term" value="P:triglyceride biosynthetic process"/>
    <property type="evidence" value="ECO:0007669"/>
    <property type="project" value="UniProtKB-ARBA"/>
</dbReference>
<evidence type="ECO:0000259" key="5">
    <source>
        <dbReference type="Pfam" id="PF12146"/>
    </source>
</evidence>
<comment type="caution">
    <text evidence="6">The sequence shown here is derived from an EMBL/GenBank/DDBJ whole genome shotgun (WGS) entry which is preliminary data.</text>
</comment>
<sequence>MPSGLAFKSVTCNWILPSLPVSSKLKFAARLRVHASSTGNRSVLPSDTVGSDGPAPLFKEDGNIKSGAIDGGNGRVGSKLERKRLAKDMVSEEVEVLWDDGLGKETVKDYLDIARDMIKPDGGPPRWFCPVACGRPIQGSPILLFLPGMDGVGLGLLLHHKSLGRVFEVRCMHIPIYDRTPFEGLVKFVENMVVLEHSFSPNKPIYLVGDSFGGCLALAVAARNPAIDLVLVLVNPATSFGKSQLQPLFPIMEALPNELHITVPYLLSFVMGDPVKMALVNVEYGLPPAQKLEQLLRNLTSFLPRLSGLADIMPKETLLWKMKLLKTGAAYANSRLHAVRAEVLLLASGKDNMLPSRPEAQRLSTLLQNCQVRYFKDNGHTLLLEDGINLLSVIKATYMYRHSRRYDYISDFIPPSVTEVKEAFDEMNGLFRLATSPVMFSTLKDGKIVRGLSGIPNEGPVLLVGYHMLLGCELSSLFEAFLREKKVLIRGLAHPSMFSDYFKSSEFSTVDLMKVFGASPVSARNLYKLLSTKSYVLLYPGGAREALHRKGEEYKLFWPEDAEFVRMAARFGATIVPFGAVGEDDIAEVVLDYNDLMAIPFVRDSLKELNKDSVRLRADARGEVANEDLYYPGVFPKLPGRFYYLFGKPIETKGRMDELKEKDNANILYLQVKSEVESIISHLRKKREEDPYRGILERTVYRAFSAPVNEIPTFDP</sequence>
<organism evidence="6 7">
    <name type="scientific">Protea cynaroides</name>
    <dbReference type="NCBI Taxonomy" id="273540"/>
    <lineage>
        <taxon>Eukaryota</taxon>
        <taxon>Viridiplantae</taxon>
        <taxon>Streptophyta</taxon>
        <taxon>Embryophyta</taxon>
        <taxon>Tracheophyta</taxon>
        <taxon>Spermatophyta</taxon>
        <taxon>Magnoliopsida</taxon>
        <taxon>Proteales</taxon>
        <taxon>Proteaceae</taxon>
        <taxon>Protea</taxon>
    </lineage>
</organism>
<dbReference type="GO" id="GO:0004144">
    <property type="term" value="F:diacylglycerol O-acyltransferase activity"/>
    <property type="evidence" value="ECO:0007669"/>
    <property type="project" value="UniProtKB-ARBA"/>
</dbReference>
<dbReference type="CDD" id="cd07987">
    <property type="entry name" value="LPLAT_MGAT-like"/>
    <property type="match status" value="1"/>
</dbReference>
<dbReference type="OrthoDB" id="44277at2759"/>
<dbReference type="InterPro" id="IPR007130">
    <property type="entry name" value="DAGAT"/>
</dbReference>
<evidence type="ECO:0000313" key="6">
    <source>
        <dbReference type="EMBL" id="KAJ4968507.1"/>
    </source>
</evidence>
<dbReference type="Pfam" id="PF03982">
    <property type="entry name" value="DAGAT"/>
    <property type="match status" value="1"/>
</dbReference>
<comment type="similarity">
    <text evidence="1">Belongs to the diacylglycerol acyltransferase family.</text>
</comment>
<evidence type="ECO:0000256" key="2">
    <source>
        <dbReference type="ARBA" id="ARBA00022679"/>
    </source>
</evidence>
<evidence type="ECO:0000256" key="4">
    <source>
        <dbReference type="SAM" id="MobiDB-lite"/>
    </source>
</evidence>
<reference evidence="6" key="1">
    <citation type="journal article" date="2023" name="Plant J.">
        <title>The genome of the king protea, Protea cynaroides.</title>
        <authorList>
            <person name="Chang J."/>
            <person name="Duong T.A."/>
            <person name="Schoeman C."/>
            <person name="Ma X."/>
            <person name="Roodt D."/>
            <person name="Barker N."/>
            <person name="Li Z."/>
            <person name="Van de Peer Y."/>
            <person name="Mizrachi E."/>
        </authorList>
    </citation>
    <scope>NUCLEOTIDE SEQUENCE</scope>
    <source>
        <tissue evidence="6">Young leaves</tissue>
    </source>
</reference>